<dbReference type="Pfam" id="PF00703">
    <property type="entry name" value="Glyco_hydro_2"/>
    <property type="match status" value="1"/>
</dbReference>
<feature type="domain" description="Glycoside hydrolase family 2 immunoglobulin-like beta-sandwich" evidence="7">
    <location>
        <begin position="483"/>
        <end position="588"/>
    </location>
</feature>
<dbReference type="SUPFAM" id="SSF49303">
    <property type="entry name" value="beta-Galactosidase/glucuronidase domain"/>
    <property type="match status" value="1"/>
</dbReference>
<dbReference type="SUPFAM" id="SSF51445">
    <property type="entry name" value="(Trans)glycosidases"/>
    <property type="match status" value="1"/>
</dbReference>
<evidence type="ECO:0000313" key="10">
    <source>
        <dbReference type="EMBL" id="AQQ70440.1"/>
    </source>
</evidence>
<feature type="domain" description="Glycosyl hydrolases family 2 sugar binding" evidence="9">
    <location>
        <begin position="337"/>
        <end position="429"/>
    </location>
</feature>
<dbReference type="InterPro" id="IPR013783">
    <property type="entry name" value="Ig-like_fold"/>
</dbReference>
<dbReference type="Pfam" id="PF02837">
    <property type="entry name" value="Glyco_hydro_2_N"/>
    <property type="match status" value="1"/>
</dbReference>
<dbReference type="KEGG" id="pbas:SMSP2_00788"/>
<feature type="chain" id="PRO_5012953150" description="beta-galactosidase" evidence="6">
    <location>
        <begin position="22"/>
        <end position="1239"/>
    </location>
</feature>
<organism evidence="10 11">
    <name type="scientific">Limihaloglobus sulfuriphilus</name>
    <dbReference type="NCBI Taxonomy" id="1851148"/>
    <lineage>
        <taxon>Bacteria</taxon>
        <taxon>Pseudomonadati</taxon>
        <taxon>Planctomycetota</taxon>
        <taxon>Phycisphaerae</taxon>
        <taxon>Sedimentisphaerales</taxon>
        <taxon>Sedimentisphaeraceae</taxon>
        <taxon>Limihaloglobus</taxon>
    </lineage>
</organism>
<dbReference type="Gene3D" id="2.60.120.260">
    <property type="entry name" value="Galactose-binding domain-like"/>
    <property type="match status" value="1"/>
</dbReference>
<evidence type="ECO:0000259" key="9">
    <source>
        <dbReference type="Pfam" id="PF02837"/>
    </source>
</evidence>
<dbReference type="InterPro" id="IPR008979">
    <property type="entry name" value="Galactose-bd-like_sf"/>
</dbReference>
<dbReference type="GO" id="GO:0009341">
    <property type="term" value="C:beta-galactosidase complex"/>
    <property type="evidence" value="ECO:0007669"/>
    <property type="project" value="TreeGrafter"/>
</dbReference>
<evidence type="ECO:0000259" key="8">
    <source>
        <dbReference type="Pfam" id="PF02836"/>
    </source>
</evidence>
<evidence type="ECO:0000256" key="4">
    <source>
        <dbReference type="ARBA" id="ARBA00022801"/>
    </source>
</evidence>
<dbReference type="Pfam" id="PF02836">
    <property type="entry name" value="Glyco_hydro_2_C"/>
    <property type="match status" value="1"/>
</dbReference>
<accession>A0A1Q2MCP3</accession>
<dbReference type="EC" id="3.2.1.23" evidence="3"/>
<dbReference type="SUPFAM" id="SSF49785">
    <property type="entry name" value="Galactose-binding domain-like"/>
    <property type="match status" value="1"/>
</dbReference>
<sequence length="1239" mass="140918">MKLPYLFAALTVSLITIYASAGEGGKYGEKENTNFSVFKDDFSHNSIETGTWLTNGRGKFDIYDGILKIAGGWVTAGEQNWSNYSVKFRARAPKDARQVQIWAGLRNYNRDFRYVAALRGGNNNHLYLARYGAEGYDKLLAIEPLEFSPSPGKWYIIEVAAAGDKIAVYLNEEDKPRIVVSDEESPFISGKASLGGSYITTEFDWIKIEPLAPDALDGLRKTESPAENSSTKEAERISRRAGYKPFYLQEIPENRVELKLDGKWLFIPDYEAGGEPFTTDYDDSTAHVMDVPNFWVPLQCWLEGEFTNGFNKGQNDKFHRMETARCEAYTFDYKKTRSAWYRHYIDLPKNAIEKKVVIEFNGIAVASSIYFNGNKIHDNIGMYMPMKLDVTDHVTAGRNVLAVHVWRNWDDESSALVDVESIDDNYADAWNVIAEAQQGRLKKLSSGQRAQKLLDKHIQRGFYRGDPGGIWRTAKIVISSKLKIEDCYFVPSMNDAQIQVEYSNSGNKAQDVQLTYEINDAVTDEVLCGGSVEKVKLAGKSARTADFNTPKVSPKLWAPGKPNLYNITFRLIQNDEIVDSLTEKVGFRTIELRDEQLYFNRRPLWVRGANHMPGHIRPYDKDLADRFMQLALDHNVIATRTHCSPWSEKWLDSADQAGVMISFEGAWPWLMLRDIPSEEAIEIWKREFTALVKANRNRPSIFLWTMNNEMKFYLLGDSDEVITEKGSILTDGINALRSVDSSRPVVADSAYYRKHLVRSGRYERIIKANNFDEGDIDDPHGYFNWYNKGTFHFFNGEFGRDYCTPGRPALGQEISTGYPRSDDGLATRFYLFEHQTPQTTVGKKAYEHCDPDYFIGRHSMMTKELAEMFRRVEHENTSGVMLFAFETWFYNTHLSERVSPMLTARRLKTAYQPLLASAELWGRHFYAGDNIDTDITLVNDSLEFAVLKSPLVICRILYGSEVLAEKTVSYDDLEYYQTAKQKVSIKLPSKLPELRVDCRLTLTVISQDVLISENEYDITAAQKDWAMGSGANTSLTYYMLEGDANARRLLDFYGLNAVDVQSPKELVGRKSVLIIGGFENMPLSYEKTADFVASGGNAILLNNGPAVVRLFPDKVLAYKNYRHEIVTMNYDESKVFDGIEPLDIAWFSDGRNVPYTAGGRYTIDRFSNDIKALAETLEWHGYLNSPLDYKKIGGCPLFTLRHGKGRVIAAQIRTDAIEFDPVASRLILNILKYDFKENQ</sequence>
<dbReference type="OrthoDB" id="9762066at2"/>
<name>A0A1Q2MCP3_9BACT</name>
<keyword evidence="4 10" id="KW-0378">Hydrolase</keyword>
<gene>
    <name evidence="10" type="primary">lacZ_4</name>
    <name evidence="10" type="ORF">SMSP2_00788</name>
</gene>
<dbReference type="InterPro" id="IPR006103">
    <property type="entry name" value="Glyco_hydro_2_cat"/>
</dbReference>
<dbReference type="STRING" id="1851148.SMSP2_00788"/>
<dbReference type="Gene3D" id="2.60.40.10">
    <property type="entry name" value="Immunoglobulins"/>
    <property type="match status" value="1"/>
</dbReference>
<dbReference type="PANTHER" id="PTHR46323:SF2">
    <property type="entry name" value="BETA-GALACTOSIDASE"/>
    <property type="match status" value="1"/>
</dbReference>
<keyword evidence="5 10" id="KW-0326">Glycosidase</keyword>
<dbReference type="InterPro" id="IPR050347">
    <property type="entry name" value="Bact_Beta-galactosidase"/>
</dbReference>
<evidence type="ECO:0000256" key="6">
    <source>
        <dbReference type="SAM" id="SignalP"/>
    </source>
</evidence>
<dbReference type="AlphaFoldDB" id="A0A1Q2MCP3"/>
<dbReference type="InterPro" id="IPR006102">
    <property type="entry name" value="Ig-like_GH2"/>
</dbReference>
<dbReference type="Proteomes" id="UP000188181">
    <property type="component" value="Chromosome"/>
</dbReference>
<dbReference type="GO" id="GO:0005990">
    <property type="term" value="P:lactose catabolic process"/>
    <property type="evidence" value="ECO:0007669"/>
    <property type="project" value="TreeGrafter"/>
</dbReference>
<evidence type="ECO:0000256" key="1">
    <source>
        <dbReference type="ARBA" id="ARBA00001412"/>
    </source>
</evidence>
<feature type="signal peptide" evidence="6">
    <location>
        <begin position="1"/>
        <end position="21"/>
    </location>
</feature>
<evidence type="ECO:0000256" key="5">
    <source>
        <dbReference type="ARBA" id="ARBA00023295"/>
    </source>
</evidence>
<dbReference type="GO" id="GO:0004565">
    <property type="term" value="F:beta-galactosidase activity"/>
    <property type="evidence" value="ECO:0007669"/>
    <property type="project" value="UniProtKB-EC"/>
</dbReference>
<dbReference type="InterPro" id="IPR036156">
    <property type="entry name" value="Beta-gal/glucu_dom_sf"/>
</dbReference>
<dbReference type="Gene3D" id="3.20.20.80">
    <property type="entry name" value="Glycosidases"/>
    <property type="match status" value="1"/>
</dbReference>
<comment type="similarity">
    <text evidence="2">Belongs to the glycosyl hydrolase 2 family.</text>
</comment>
<dbReference type="PANTHER" id="PTHR46323">
    <property type="entry name" value="BETA-GALACTOSIDASE"/>
    <property type="match status" value="1"/>
</dbReference>
<dbReference type="Gene3D" id="2.60.120.560">
    <property type="entry name" value="Exo-inulinase, domain 1"/>
    <property type="match status" value="1"/>
</dbReference>
<comment type="catalytic activity">
    <reaction evidence="1">
        <text>Hydrolysis of terminal non-reducing beta-D-galactose residues in beta-D-galactosides.</text>
        <dbReference type="EC" id="3.2.1.23"/>
    </reaction>
</comment>
<protein>
    <recommendedName>
        <fullName evidence="3">beta-galactosidase</fullName>
        <ecNumber evidence="3">3.2.1.23</ecNumber>
    </recommendedName>
</protein>
<dbReference type="RefSeq" id="WP_146682703.1">
    <property type="nucleotide sequence ID" value="NZ_CP019646.1"/>
</dbReference>
<dbReference type="EMBL" id="CP019646">
    <property type="protein sequence ID" value="AQQ70440.1"/>
    <property type="molecule type" value="Genomic_DNA"/>
</dbReference>
<evidence type="ECO:0000256" key="2">
    <source>
        <dbReference type="ARBA" id="ARBA00007401"/>
    </source>
</evidence>
<proteinExistence type="inferred from homology"/>
<evidence type="ECO:0000256" key="3">
    <source>
        <dbReference type="ARBA" id="ARBA00012756"/>
    </source>
</evidence>
<evidence type="ECO:0000259" key="7">
    <source>
        <dbReference type="Pfam" id="PF00703"/>
    </source>
</evidence>
<dbReference type="InterPro" id="IPR017853">
    <property type="entry name" value="GH"/>
</dbReference>
<keyword evidence="6" id="KW-0732">Signal</keyword>
<evidence type="ECO:0000313" key="11">
    <source>
        <dbReference type="Proteomes" id="UP000188181"/>
    </source>
</evidence>
<dbReference type="InterPro" id="IPR006104">
    <property type="entry name" value="Glyco_hydro_2_N"/>
</dbReference>
<reference evidence="11" key="1">
    <citation type="submission" date="2017-02" db="EMBL/GenBank/DDBJ databases">
        <title>Comparative genomics and description of representatives of a novel lineage of planctomycetes thriving in anoxic sediments.</title>
        <authorList>
            <person name="Spring S."/>
            <person name="Bunk B."/>
            <person name="Sproer C."/>
        </authorList>
    </citation>
    <scope>NUCLEOTIDE SEQUENCE [LARGE SCALE GENOMIC DNA]</scope>
    <source>
        <strain evidence="11">SM-Chi-D1</strain>
    </source>
</reference>
<keyword evidence="11" id="KW-1185">Reference proteome</keyword>
<feature type="domain" description="Glycoside hydrolase family 2 catalytic" evidence="8">
    <location>
        <begin position="590"/>
        <end position="751"/>
    </location>
</feature>